<feature type="transmembrane region" description="Helical" evidence="7">
    <location>
        <begin position="252"/>
        <end position="269"/>
    </location>
</feature>
<dbReference type="PANTHER" id="PTHR23517:SF15">
    <property type="entry name" value="PROTON-DEPENDENT OLIGOPEPTIDE FAMILY TRANSPORT PROTEIN"/>
    <property type="match status" value="1"/>
</dbReference>
<feature type="transmembrane region" description="Helical" evidence="7">
    <location>
        <begin position="184"/>
        <end position="203"/>
    </location>
</feature>
<feature type="transmembrane region" description="Helical" evidence="7">
    <location>
        <begin position="327"/>
        <end position="349"/>
    </location>
</feature>
<feature type="transmembrane region" description="Helical" evidence="7">
    <location>
        <begin position="281"/>
        <end position="298"/>
    </location>
</feature>
<evidence type="ECO:0000256" key="1">
    <source>
        <dbReference type="ARBA" id="ARBA00004651"/>
    </source>
</evidence>
<keyword evidence="4 7" id="KW-0812">Transmembrane</keyword>
<gene>
    <name evidence="8" type="ORF">KV395_16635</name>
</gene>
<feature type="transmembrane region" description="Helical" evidence="7">
    <location>
        <begin position="61"/>
        <end position="83"/>
    </location>
</feature>
<feature type="transmembrane region" description="Helical" evidence="7">
    <location>
        <begin position="118"/>
        <end position="144"/>
    </location>
</feature>
<evidence type="ECO:0000256" key="6">
    <source>
        <dbReference type="ARBA" id="ARBA00023136"/>
    </source>
</evidence>
<dbReference type="RefSeq" id="WP_282214919.1">
    <property type="nucleotide sequence ID" value="NZ_BAAAUN010000001.1"/>
</dbReference>
<feature type="transmembrane region" description="Helical" evidence="7">
    <location>
        <begin position="21"/>
        <end position="49"/>
    </location>
</feature>
<evidence type="ECO:0000313" key="9">
    <source>
        <dbReference type="Proteomes" id="UP001215097"/>
    </source>
</evidence>
<dbReference type="InterPro" id="IPR005279">
    <property type="entry name" value="Dipep/tripep_permease"/>
</dbReference>
<evidence type="ECO:0000256" key="5">
    <source>
        <dbReference type="ARBA" id="ARBA00022989"/>
    </source>
</evidence>
<dbReference type="InterPro" id="IPR000109">
    <property type="entry name" value="POT_fam"/>
</dbReference>
<dbReference type="PANTHER" id="PTHR23517">
    <property type="entry name" value="RESISTANCE PROTEIN MDTM, PUTATIVE-RELATED-RELATED"/>
    <property type="match status" value="1"/>
</dbReference>
<feature type="transmembrane region" description="Helical" evidence="7">
    <location>
        <begin position="383"/>
        <end position="403"/>
    </location>
</feature>
<dbReference type="InterPro" id="IPR036259">
    <property type="entry name" value="MFS_trans_sf"/>
</dbReference>
<keyword evidence="9" id="KW-1185">Reference proteome</keyword>
<name>A0ABY7XRI8_MICLT</name>
<feature type="transmembrane region" description="Helical" evidence="7">
    <location>
        <begin position="156"/>
        <end position="178"/>
    </location>
</feature>
<dbReference type="Pfam" id="PF00854">
    <property type="entry name" value="PTR2"/>
    <property type="match status" value="1"/>
</dbReference>
<sequence>MTVSSPPEAPPGRTFFGLPRTLYPVAGFAGFDALAFYGMQTILVYYVYFAASEGGLELSPSVAIAIVSTYSAATFLATIFMGWLADNVLGAGRGLRWGAVLALAGYLVLAFVPGELGLAIGLIAIAFGAASMWVSEGAVIGGTLNAHESKRESGFTVYYLGSAGGALVGITLTGVVQAEFGFRIGFFASAVAILIGLLIYLPFRRSTEATAPVVSGDGVHGWALAWPILAAAVSVAAVIGTVAAGINPATVVGLGAFVLAVGMFVKLFTGADLDREHKRRVLRYLPFFGATAVFAMLYQQLYTTVAIHSEASTDRVIFGVELPPSTVLGIAPLCTIIFAPILAAVWGALGERQPSLAVKFAVAFAGCALAMGWLAVASGSGELTPIIVLVFIVFVFGASDVVVSPSGLSLASAVAPAGFETRMLSVHYLAAAMGIAAAGIAGDGFVPGENETGYFAVFAVVGVVVAVTMIVVRLAFGRRLVTTQEGEVV</sequence>
<dbReference type="SUPFAM" id="SSF103473">
    <property type="entry name" value="MFS general substrate transporter"/>
    <property type="match status" value="2"/>
</dbReference>
<keyword evidence="6 7" id="KW-0472">Membrane</keyword>
<evidence type="ECO:0000256" key="4">
    <source>
        <dbReference type="ARBA" id="ARBA00022692"/>
    </source>
</evidence>
<evidence type="ECO:0000256" key="3">
    <source>
        <dbReference type="ARBA" id="ARBA00022475"/>
    </source>
</evidence>
<dbReference type="Proteomes" id="UP001215097">
    <property type="component" value="Chromosome"/>
</dbReference>
<organism evidence="8 9">
    <name type="scientific">Microbacterium luteolum</name>
    <name type="common">Aureobacterium luteolum</name>
    <dbReference type="NCBI Taxonomy" id="69367"/>
    <lineage>
        <taxon>Bacteria</taxon>
        <taxon>Bacillati</taxon>
        <taxon>Actinomycetota</taxon>
        <taxon>Actinomycetes</taxon>
        <taxon>Micrococcales</taxon>
        <taxon>Microbacteriaceae</taxon>
        <taxon>Microbacterium</taxon>
    </lineage>
</organism>
<feature type="transmembrane region" description="Helical" evidence="7">
    <location>
        <begin position="224"/>
        <end position="246"/>
    </location>
</feature>
<evidence type="ECO:0000313" key="8">
    <source>
        <dbReference type="EMBL" id="WDM44771.1"/>
    </source>
</evidence>
<dbReference type="InterPro" id="IPR050171">
    <property type="entry name" value="MFS_Transporters"/>
</dbReference>
<evidence type="ECO:0000256" key="2">
    <source>
        <dbReference type="ARBA" id="ARBA00022448"/>
    </source>
</evidence>
<evidence type="ECO:0000256" key="7">
    <source>
        <dbReference type="SAM" id="Phobius"/>
    </source>
</evidence>
<reference evidence="8 9" key="1">
    <citation type="submission" date="2021-06" db="EMBL/GenBank/DDBJ databases">
        <title>Genome-based taxonomic framework of Microbacterium strains isolated from marine environment, the description of four new species and reclassification of four preexisting species.</title>
        <authorList>
            <person name="Lee S.D."/>
            <person name="Kim S.-M."/>
            <person name="Byeon Y.-S."/>
            <person name="Yang H.L."/>
            <person name="Kim I.S."/>
        </authorList>
    </citation>
    <scope>NUCLEOTIDE SEQUENCE [LARGE SCALE GENOMIC DNA]</scope>
    <source>
        <strain evidence="8 9">KACC 14465</strain>
    </source>
</reference>
<accession>A0ABY7XRI8</accession>
<feature type="transmembrane region" description="Helical" evidence="7">
    <location>
        <begin position="454"/>
        <end position="476"/>
    </location>
</feature>
<keyword evidence="5 7" id="KW-1133">Transmembrane helix</keyword>
<proteinExistence type="predicted"/>
<keyword evidence="2" id="KW-0813">Transport</keyword>
<feature type="transmembrane region" description="Helical" evidence="7">
    <location>
        <begin position="356"/>
        <end position="377"/>
    </location>
</feature>
<dbReference type="NCBIfam" id="TIGR00924">
    <property type="entry name" value="yjdL_sub1_fam"/>
    <property type="match status" value="1"/>
</dbReference>
<dbReference type="Gene3D" id="1.20.1250.20">
    <property type="entry name" value="MFS general substrate transporter like domains"/>
    <property type="match status" value="1"/>
</dbReference>
<dbReference type="EMBL" id="CP078075">
    <property type="protein sequence ID" value="WDM44771.1"/>
    <property type="molecule type" value="Genomic_DNA"/>
</dbReference>
<feature type="transmembrane region" description="Helical" evidence="7">
    <location>
        <begin position="424"/>
        <end position="442"/>
    </location>
</feature>
<feature type="transmembrane region" description="Helical" evidence="7">
    <location>
        <begin position="95"/>
        <end position="112"/>
    </location>
</feature>
<keyword evidence="3" id="KW-1003">Cell membrane</keyword>
<protein>
    <submittedName>
        <fullName evidence="8">Oligopeptide:H+ symporter</fullName>
    </submittedName>
</protein>
<comment type="subcellular location">
    <subcellularLocation>
        <location evidence="1">Cell membrane</location>
        <topology evidence="1">Multi-pass membrane protein</topology>
    </subcellularLocation>
</comment>